<sequence>MPERVFDPDNDIWDFELKKEDWGMLYKFTEALLILKDAMLWFSSAEATVADVIPAMDKIDEFLTTAIFNIPEDPDNPATTMNLSYYLKVSLACAKKMLNKYYALTDASKVYRIAMVLHPQHKLAYFHDQNWEEPWIKRAHDLVKAVYQERYHDRLELIDKYGKKEMESGNGGQSKMVRATTSDIMTKNLIDLPTLATTVDVEWTFSQARHVVTWERNRLSASRPYCNIAIIPGHHRFDPNASAAQGYALPDPAFIAVSANEKTVAGFLTTWLQLRQVLMYRLMSPTFQPLPTGDWRSILGIEMHGLKADTRAATKHREQEQMLQKCLISGKMQGAIDLSNLGSAPVEWHIQTLQPFMMPPIPITKEVLWELHEINFRYELIAVDRACYRGLSSAAECQQEVLATIHHFNTQIVPDTLDAGKEGFASTDSDTRRRALHDLYVVMEGWVGSLGKLPRCLSDSAIKARLDIAETSTISTQEFNDLEYALIFHYVSVCRK</sequence>
<proteinExistence type="predicted"/>
<dbReference type="Proteomes" id="UP001465976">
    <property type="component" value="Unassembled WGS sequence"/>
</dbReference>
<evidence type="ECO:0000313" key="1">
    <source>
        <dbReference type="EMBL" id="KAL0564799.1"/>
    </source>
</evidence>
<feature type="non-terminal residue" evidence="1">
    <location>
        <position position="496"/>
    </location>
</feature>
<protein>
    <submittedName>
        <fullName evidence="1">Uncharacterized protein</fullName>
    </submittedName>
</protein>
<accession>A0ABR3EPJ0</accession>
<dbReference type="EMBL" id="JBAHYK010002574">
    <property type="protein sequence ID" value="KAL0564799.1"/>
    <property type="molecule type" value="Genomic_DNA"/>
</dbReference>
<name>A0ABR3EPJ0_9AGAR</name>
<organism evidence="1 2">
    <name type="scientific">Marasmius crinis-equi</name>
    <dbReference type="NCBI Taxonomy" id="585013"/>
    <lineage>
        <taxon>Eukaryota</taxon>
        <taxon>Fungi</taxon>
        <taxon>Dikarya</taxon>
        <taxon>Basidiomycota</taxon>
        <taxon>Agaricomycotina</taxon>
        <taxon>Agaricomycetes</taxon>
        <taxon>Agaricomycetidae</taxon>
        <taxon>Agaricales</taxon>
        <taxon>Marasmiineae</taxon>
        <taxon>Marasmiaceae</taxon>
        <taxon>Marasmius</taxon>
    </lineage>
</organism>
<gene>
    <name evidence="1" type="ORF">V5O48_017240</name>
</gene>
<reference evidence="1 2" key="1">
    <citation type="submission" date="2024-02" db="EMBL/GenBank/DDBJ databases">
        <title>A draft genome for the cacao thread blight pathogen Marasmius crinis-equi.</title>
        <authorList>
            <person name="Cohen S.P."/>
            <person name="Baruah I.K."/>
            <person name="Amoako-Attah I."/>
            <person name="Bukari Y."/>
            <person name="Meinhardt L.W."/>
            <person name="Bailey B.A."/>
        </authorList>
    </citation>
    <scope>NUCLEOTIDE SEQUENCE [LARGE SCALE GENOMIC DNA]</scope>
    <source>
        <strain evidence="1 2">GH-76</strain>
    </source>
</reference>
<evidence type="ECO:0000313" key="2">
    <source>
        <dbReference type="Proteomes" id="UP001465976"/>
    </source>
</evidence>
<keyword evidence="2" id="KW-1185">Reference proteome</keyword>
<dbReference type="InterPro" id="IPR012337">
    <property type="entry name" value="RNaseH-like_sf"/>
</dbReference>
<comment type="caution">
    <text evidence="1">The sequence shown here is derived from an EMBL/GenBank/DDBJ whole genome shotgun (WGS) entry which is preliminary data.</text>
</comment>
<dbReference type="SUPFAM" id="SSF53098">
    <property type="entry name" value="Ribonuclease H-like"/>
    <property type="match status" value="1"/>
</dbReference>